<feature type="domain" description="Protein kinase" evidence="11">
    <location>
        <begin position="1"/>
        <end position="277"/>
    </location>
</feature>
<comment type="subunit">
    <text evidence="2">Component of the EKC/KEOPS complex composed of at least BUD32, CGI121, GON7, KAE1 and PCC1; the whole complex dimerizes.</text>
</comment>
<organism evidence="12 13">
    <name type="scientific">Ophiocordyceps unilateralis</name>
    <name type="common">Zombie-ant fungus</name>
    <name type="synonym">Torrubia unilateralis</name>
    <dbReference type="NCBI Taxonomy" id="268505"/>
    <lineage>
        <taxon>Eukaryota</taxon>
        <taxon>Fungi</taxon>
        <taxon>Dikarya</taxon>
        <taxon>Ascomycota</taxon>
        <taxon>Pezizomycotina</taxon>
        <taxon>Sordariomycetes</taxon>
        <taxon>Hypocreomycetidae</taxon>
        <taxon>Hypocreales</taxon>
        <taxon>Ophiocordycipitaceae</taxon>
        <taxon>Ophiocordyceps</taxon>
    </lineage>
</organism>
<evidence type="ECO:0000256" key="8">
    <source>
        <dbReference type="ARBA" id="ARBA00047899"/>
    </source>
</evidence>
<feature type="transmembrane region" description="Helical" evidence="10">
    <location>
        <begin position="276"/>
        <end position="296"/>
    </location>
</feature>
<dbReference type="PANTHER" id="PTHR44167">
    <property type="entry name" value="OVARIAN-SPECIFIC SERINE/THREONINE-PROTEIN KINASE LOK-RELATED"/>
    <property type="match status" value="1"/>
</dbReference>
<gene>
    <name evidence="12" type="ORF">XA68_10141</name>
</gene>
<dbReference type="InterPro" id="IPR008266">
    <property type="entry name" value="Tyr_kinase_AS"/>
</dbReference>
<dbReference type="InterPro" id="IPR011009">
    <property type="entry name" value="Kinase-like_dom_sf"/>
</dbReference>
<dbReference type="PROSITE" id="PS00109">
    <property type="entry name" value="PROTEIN_KINASE_TYR"/>
    <property type="match status" value="1"/>
</dbReference>
<accession>A0A2A9PJ97</accession>
<dbReference type="EMBL" id="LAZP02000101">
    <property type="protein sequence ID" value="PFH60896.1"/>
    <property type="molecule type" value="Genomic_DNA"/>
</dbReference>
<dbReference type="Pfam" id="PF00069">
    <property type="entry name" value="Pkinase"/>
    <property type="match status" value="1"/>
</dbReference>
<keyword evidence="10" id="KW-0472">Membrane</keyword>
<evidence type="ECO:0000256" key="3">
    <source>
        <dbReference type="ARBA" id="ARBA00012513"/>
    </source>
</evidence>
<evidence type="ECO:0000313" key="13">
    <source>
        <dbReference type="Proteomes" id="UP000037136"/>
    </source>
</evidence>
<evidence type="ECO:0000259" key="11">
    <source>
        <dbReference type="PROSITE" id="PS50011"/>
    </source>
</evidence>
<dbReference type="STRING" id="268505.A0A2A9PJ97"/>
<evidence type="ECO:0000256" key="4">
    <source>
        <dbReference type="ARBA" id="ARBA00013948"/>
    </source>
</evidence>
<dbReference type="GO" id="GO:0005634">
    <property type="term" value="C:nucleus"/>
    <property type="evidence" value="ECO:0007669"/>
    <property type="project" value="TreeGrafter"/>
</dbReference>
<evidence type="ECO:0000256" key="9">
    <source>
        <dbReference type="ARBA" id="ARBA00048679"/>
    </source>
</evidence>
<dbReference type="GO" id="GO:0005737">
    <property type="term" value="C:cytoplasm"/>
    <property type="evidence" value="ECO:0007669"/>
    <property type="project" value="TreeGrafter"/>
</dbReference>
<dbReference type="InterPro" id="IPR000719">
    <property type="entry name" value="Prot_kinase_dom"/>
</dbReference>
<dbReference type="Gene3D" id="1.10.510.10">
    <property type="entry name" value="Transferase(Phosphotransferase) domain 1"/>
    <property type="match status" value="1"/>
</dbReference>
<sequence>MENVRSNRSFDIENFGLTCTIEPIWPGVVLKQPKDWEPIRETVDLCFSAEPLIFEKLGQHPRIVRYLGLRGRGLLLGQASHGNLQTYIDTTPSISLRQRVLWCRQLTEAVCHIHSRGVVHSDLRPQNVLVHESTPGSRDLLVCDFGGSACEELGLNGGNLPDGPFYHPVFDGVSSSALDIFSLGSLFYTVLTGCWPYRSTPGRPEILKEAIAYEEEIAEALNQGKYPDLKGIVGGTVILACWTRQYGTAEEVLRALEREMPVPEVEAELEEANHSFVLLGTAMSIAAAAALTYILMQRQVR</sequence>
<dbReference type="GO" id="GO:0004674">
    <property type="term" value="F:protein serine/threonine kinase activity"/>
    <property type="evidence" value="ECO:0007669"/>
    <property type="project" value="UniProtKB-EC"/>
</dbReference>
<keyword evidence="10" id="KW-0812">Transmembrane</keyword>
<protein>
    <recommendedName>
        <fullName evidence="5">EKC/KEOPS complex subunit BUD32</fullName>
        <ecNumber evidence="3">2.7.11.1</ecNumber>
    </recommendedName>
    <alternativeName>
        <fullName evidence="6 7">Atypical Serine/threonine protein kinase BUD32</fullName>
    </alternativeName>
    <alternativeName>
        <fullName evidence="4">EKC/KEOPS complex subunit bud32</fullName>
    </alternativeName>
</protein>
<evidence type="ECO:0000256" key="1">
    <source>
        <dbReference type="ARBA" id="ARBA00003747"/>
    </source>
</evidence>
<dbReference type="GO" id="GO:0044773">
    <property type="term" value="P:mitotic DNA damage checkpoint signaling"/>
    <property type="evidence" value="ECO:0007669"/>
    <property type="project" value="TreeGrafter"/>
</dbReference>
<evidence type="ECO:0000256" key="10">
    <source>
        <dbReference type="SAM" id="Phobius"/>
    </source>
</evidence>
<reference evidence="12 13" key="1">
    <citation type="journal article" date="2015" name="BMC Genomics">
        <title>Gene expression during zombie ant biting behavior reflects the complexity underlying fungal parasitic behavioral manipulation.</title>
        <authorList>
            <person name="de Bekker C."/>
            <person name="Ohm R.A."/>
            <person name="Loreto R.G."/>
            <person name="Sebastian A."/>
            <person name="Albert I."/>
            <person name="Merrow M."/>
            <person name="Brachmann A."/>
            <person name="Hughes D.P."/>
        </authorList>
    </citation>
    <scope>NUCLEOTIDE SEQUENCE [LARGE SCALE GENOMIC DNA]</scope>
    <source>
        <strain evidence="12 13">SC16a</strain>
    </source>
</reference>
<dbReference type="AlphaFoldDB" id="A0A2A9PJ97"/>
<name>A0A2A9PJ97_OPHUN</name>
<proteinExistence type="predicted"/>
<keyword evidence="10" id="KW-1133">Transmembrane helix</keyword>
<dbReference type="SUPFAM" id="SSF56112">
    <property type="entry name" value="Protein kinase-like (PK-like)"/>
    <property type="match status" value="1"/>
</dbReference>
<evidence type="ECO:0000256" key="7">
    <source>
        <dbReference type="ARBA" id="ARBA00033194"/>
    </source>
</evidence>
<dbReference type="OrthoDB" id="1668230at2759"/>
<reference evidence="12 13" key="2">
    <citation type="journal article" date="2017" name="Sci. Rep.">
        <title>Ant-infecting Ophiocordyceps genomes reveal a high diversity of potential behavioral manipulation genes and a possible major role for enterotoxins.</title>
        <authorList>
            <person name="de Bekker C."/>
            <person name="Ohm R.A."/>
            <person name="Evans H.C."/>
            <person name="Brachmann A."/>
            <person name="Hughes D.P."/>
        </authorList>
    </citation>
    <scope>NUCLEOTIDE SEQUENCE [LARGE SCALE GENOMIC DNA]</scope>
    <source>
        <strain evidence="12 13">SC16a</strain>
    </source>
</reference>
<comment type="caution">
    <text evidence="12">The sequence shown here is derived from an EMBL/GenBank/DDBJ whole genome shotgun (WGS) entry which is preliminary data.</text>
</comment>
<comment type="catalytic activity">
    <reaction evidence="8">
        <text>L-threonyl-[protein] + ATP = O-phospho-L-threonyl-[protein] + ADP + H(+)</text>
        <dbReference type="Rhea" id="RHEA:46608"/>
        <dbReference type="Rhea" id="RHEA-COMP:11060"/>
        <dbReference type="Rhea" id="RHEA-COMP:11605"/>
        <dbReference type="ChEBI" id="CHEBI:15378"/>
        <dbReference type="ChEBI" id="CHEBI:30013"/>
        <dbReference type="ChEBI" id="CHEBI:30616"/>
        <dbReference type="ChEBI" id="CHEBI:61977"/>
        <dbReference type="ChEBI" id="CHEBI:456216"/>
        <dbReference type="EC" id="2.7.11.1"/>
    </reaction>
</comment>
<evidence type="ECO:0000256" key="2">
    <source>
        <dbReference type="ARBA" id="ARBA00011534"/>
    </source>
</evidence>
<dbReference type="EC" id="2.7.11.1" evidence="3"/>
<dbReference type="Proteomes" id="UP000037136">
    <property type="component" value="Unassembled WGS sequence"/>
</dbReference>
<dbReference type="PANTHER" id="PTHR44167:SF24">
    <property type="entry name" value="SERINE_THREONINE-PROTEIN KINASE CHK2"/>
    <property type="match status" value="1"/>
</dbReference>
<evidence type="ECO:0000313" key="12">
    <source>
        <dbReference type="EMBL" id="PFH60896.1"/>
    </source>
</evidence>
<evidence type="ECO:0000256" key="5">
    <source>
        <dbReference type="ARBA" id="ARBA00019973"/>
    </source>
</evidence>
<evidence type="ECO:0000256" key="6">
    <source>
        <dbReference type="ARBA" id="ARBA00030980"/>
    </source>
</evidence>
<dbReference type="GO" id="GO:0005524">
    <property type="term" value="F:ATP binding"/>
    <property type="evidence" value="ECO:0007669"/>
    <property type="project" value="InterPro"/>
</dbReference>
<comment type="catalytic activity">
    <reaction evidence="9">
        <text>L-seryl-[protein] + ATP = O-phospho-L-seryl-[protein] + ADP + H(+)</text>
        <dbReference type="Rhea" id="RHEA:17989"/>
        <dbReference type="Rhea" id="RHEA-COMP:9863"/>
        <dbReference type="Rhea" id="RHEA-COMP:11604"/>
        <dbReference type="ChEBI" id="CHEBI:15378"/>
        <dbReference type="ChEBI" id="CHEBI:29999"/>
        <dbReference type="ChEBI" id="CHEBI:30616"/>
        <dbReference type="ChEBI" id="CHEBI:83421"/>
        <dbReference type="ChEBI" id="CHEBI:456216"/>
        <dbReference type="EC" id="2.7.11.1"/>
    </reaction>
</comment>
<comment type="function">
    <text evidence="1">Component of the EKC/KEOPS complex that is required for the formation of a threonylcarbamoyl group on adenosine at position 37 (t(6)A37) in tRNAs that read codons beginning with adenine. The complex is probably involved in the transfer of the threonylcarbamoyl moiety of threonylcarbamoyl-AMP (TC-AMP) to the N6 group of A37. BUD32 has ATPase activity in the context of the EKC/KEOPS complex and likely plays a supporting role to the catalytic subunit KAE1. The EKC/KEOPS complex also promotes both telomere uncapping and telomere elongation. The complex is required for efficient recruitment of transcriptional coactivators.</text>
</comment>
<keyword evidence="13" id="KW-1185">Reference proteome</keyword>
<dbReference type="PROSITE" id="PS50011">
    <property type="entry name" value="PROTEIN_KINASE_DOM"/>
    <property type="match status" value="1"/>
</dbReference>